<keyword evidence="3" id="KW-1185">Reference proteome</keyword>
<feature type="transmembrane region" description="Helical" evidence="1">
    <location>
        <begin position="78"/>
        <end position="98"/>
    </location>
</feature>
<organism evidence="2 3">
    <name type="scientific">Knoellia koreensis</name>
    <dbReference type="NCBI Taxonomy" id="2730921"/>
    <lineage>
        <taxon>Bacteria</taxon>
        <taxon>Bacillati</taxon>
        <taxon>Actinomycetota</taxon>
        <taxon>Actinomycetes</taxon>
        <taxon>Micrococcales</taxon>
        <taxon>Intrasporangiaceae</taxon>
        <taxon>Knoellia</taxon>
    </lineage>
</organism>
<evidence type="ECO:0000256" key="1">
    <source>
        <dbReference type="SAM" id="Phobius"/>
    </source>
</evidence>
<feature type="transmembrane region" description="Helical" evidence="1">
    <location>
        <begin position="7"/>
        <end position="26"/>
    </location>
</feature>
<dbReference type="EMBL" id="JABEPQ010000003">
    <property type="protein sequence ID" value="NNM47450.1"/>
    <property type="molecule type" value="Genomic_DNA"/>
</dbReference>
<feature type="transmembrane region" description="Helical" evidence="1">
    <location>
        <begin position="110"/>
        <end position="133"/>
    </location>
</feature>
<feature type="transmembrane region" description="Helical" evidence="1">
    <location>
        <begin position="46"/>
        <end position="66"/>
    </location>
</feature>
<dbReference type="InterPro" id="IPR036927">
    <property type="entry name" value="Cyt_c_oxase-like_su1_sf"/>
</dbReference>
<dbReference type="Proteomes" id="UP000588586">
    <property type="component" value="Unassembled WGS sequence"/>
</dbReference>
<gene>
    <name evidence="2" type="ORF">HJG52_15745</name>
</gene>
<comment type="caution">
    <text evidence="2">The sequence shown here is derived from an EMBL/GenBank/DDBJ whole genome shotgun (WGS) entry which is preliminary data.</text>
</comment>
<proteinExistence type="predicted"/>
<dbReference type="RefSeq" id="WP_171244540.1">
    <property type="nucleotide sequence ID" value="NZ_JABEPQ010000003.1"/>
</dbReference>
<dbReference type="InterPro" id="IPR021299">
    <property type="entry name" value="DUF2871"/>
</dbReference>
<dbReference type="AlphaFoldDB" id="A0A849HC41"/>
<accession>A0A849HC41</accession>
<evidence type="ECO:0000313" key="2">
    <source>
        <dbReference type="EMBL" id="NNM47450.1"/>
    </source>
</evidence>
<sequence>MRSPETTLVRLAAAWTAVGLAGGLGYRELTRAEGFTGTTQLAVVHTHALVLGTVVLLGVLALQRIFDLASDRRYRWFVWVWNASLAFTVAGLTVKGILQVQGSTAADSPAIAGFSGLGHMGLTAAFVLFFLALGAKVKARETAPALHNVQA</sequence>
<keyword evidence="1" id="KW-1133">Transmembrane helix</keyword>
<dbReference type="Pfam" id="PF11070">
    <property type="entry name" value="DUF2871"/>
    <property type="match status" value="1"/>
</dbReference>
<name>A0A849HC41_9MICO</name>
<protein>
    <submittedName>
        <fullName evidence="2">DUF2871 domain-containing protein</fullName>
    </submittedName>
</protein>
<keyword evidence="1" id="KW-0472">Membrane</keyword>
<evidence type="ECO:0000313" key="3">
    <source>
        <dbReference type="Proteomes" id="UP000588586"/>
    </source>
</evidence>
<reference evidence="2 3" key="1">
    <citation type="submission" date="2020-04" db="EMBL/GenBank/DDBJ databases">
        <title>Knoellia sp. isolate from air conditioner.</title>
        <authorList>
            <person name="Chea S."/>
            <person name="Kim D.-U."/>
        </authorList>
    </citation>
    <scope>NUCLEOTIDE SEQUENCE [LARGE SCALE GENOMIC DNA]</scope>
    <source>
        <strain evidence="2 3">DB2414S</strain>
    </source>
</reference>
<keyword evidence="1" id="KW-0812">Transmembrane</keyword>
<dbReference type="Gene3D" id="1.20.210.10">
    <property type="entry name" value="Cytochrome c oxidase-like, subunit I domain"/>
    <property type="match status" value="1"/>
</dbReference>